<dbReference type="Proteomes" id="UP000020766">
    <property type="component" value="Unassembled WGS sequence"/>
</dbReference>
<accession>A0A014MQG7</accession>
<dbReference type="RefSeq" id="WP_043382667.1">
    <property type="nucleotide sequence ID" value="NZ_JBOK01000008.1"/>
</dbReference>
<comment type="caution">
    <text evidence="2">The sequence shown here is derived from an EMBL/GenBank/DDBJ whole genome shotgun (WGS) entry which is preliminary data.</text>
</comment>
<name>A0A014MQG7_9BURK</name>
<dbReference type="PATRIC" id="fig|1457173.3.peg.1661"/>
<dbReference type="AlphaFoldDB" id="A0A014MQG7"/>
<evidence type="ECO:0000313" key="2">
    <source>
        <dbReference type="EMBL" id="EXU80409.1"/>
    </source>
</evidence>
<gene>
    <name evidence="2" type="ORF">AX13_17090</name>
</gene>
<keyword evidence="3" id="KW-1185">Reference proteome</keyword>
<evidence type="ECO:0000313" key="3">
    <source>
        <dbReference type="Proteomes" id="UP000020766"/>
    </source>
</evidence>
<feature type="region of interest" description="Disordered" evidence="1">
    <location>
        <begin position="1"/>
        <end position="40"/>
    </location>
</feature>
<protein>
    <submittedName>
        <fullName evidence="2">Uncharacterized protein</fullName>
    </submittedName>
</protein>
<proteinExistence type="predicted"/>
<reference evidence="2 3" key="1">
    <citation type="submission" date="2014-01" db="EMBL/GenBank/DDBJ databases">
        <title>Interspecies Systems Biology Uncovers Metabolites Affecting C. elegans Gene Expression and Life History Traits.</title>
        <authorList>
            <person name="Watson E."/>
            <person name="Macneil L.T."/>
            <person name="Ritter A.D."/>
            <person name="Yilmaz L.S."/>
            <person name="Rosebrock A.P."/>
            <person name="Caudy A.A."/>
            <person name="Walhout A.J."/>
        </authorList>
    </citation>
    <scope>NUCLEOTIDE SEQUENCE [LARGE SCALE GENOMIC DNA]</scope>
    <source>
        <strain evidence="2 3">DA1877</strain>
    </source>
</reference>
<evidence type="ECO:0000256" key="1">
    <source>
        <dbReference type="SAM" id="MobiDB-lite"/>
    </source>
</evidence>
<sequence>MHTTHNTVAPVTADADPRPAFAPLQTTPIGPSTDPHHQLTDREARRLVNEVRTWARQFDAPDAKALVSAMNDMERLLSWVWTEIDESVLRLNLSATASTPERADSLRREAIGYLCRWNNRRPPNRG</sequence>
<organism evidence="2 3">
    <name type="scientific">Comamonas aquatica DA1877</name>
    <dbReference type="NCBI Taxonomy" id="1457173"/>
    <lineage>
        <taxon>Bacteria</taxon>
        <taxon>Pseudomonadati</taxon>
        <taxon>Pseudomonadota</taxon>
        <taxon>Betaproteobacteria</taxon>
        <taxon>Burkholderiales</taxon>
        <taxon>Comamonadaceae</taxon>
        <taxon>Comamonas</taxon>
    </lineage>
</organism>
<dbReference type="EMBL" id="JBOK01000008">
    <property type="protein sequence ID" value="EXU80409.1"/>
    <property type="molecule type" value="Genomic_DNA"/>
</dbReference>